<accession>A0A6I8MCW9</accession>
<gene>
    <name evidence="7" type="ORF">FRC0190_00124</name>
    <name evidence="6" type="ORF">P8T80_01110</name>
</gene>
<evidence type="ECO:0000256" key="2">
    <source>
        <dbReference type="ARBA" id="ARBA00022692"/>
    </source>
</evidence>
<name>A0A6I8MCW9_9CORY</name>
<sequence>MTQKNFPPLPGTLSSTVSALDPVAVSGLNSKLNWLRAGILGANDGIVSISALLLGVIATNASTSTVLLSGVAATIAGAVSMALGEFVSVSAQRDNEHKVMEQEYNELLHTPGEERAEIAGILENYGMSTATAYRAAIEIGRNDPFRAHLQIEYGIDPHDLTSPLHAAVSSAASFLLGALLPLLTVLLIPDLSRVASAIAVTVVTLLALAITGYISARIGGTSPIKSVLRLTIGGILGLALTFGAGYAFGAVGTP</sequence>
<dbReference type="EMBL" id="JARUHM010000001">
    <property type="protein sequence ID" value="MDT9410002.1"/>
    <property type="molecule type" value="Genomic_DNA"/>
</dbReference>
<evidence type="ECO:0000256" key="3">
    <source>
        <dbReference type="ARBA" id="ARBA00022989"/>
    </source>
</evidence>
<feature type="transmembrane region" description="Helical" evidence="5">
    <location>
        <begin position="194"/>
        <end position="215"/>
    </location>
</feature>
<proteinExistence type="predicted"/>
<dbReference type="CDD" id="cd02432">
    <property type="entry name" value="Nodulin-21_like_1"/>
    <property type="match status" value="1"/>
</dbReference>
<dbReference type="PANTHER" id="PTHR31851">
    <property type="entry name" value="FE(2+)/MN(2+) TRANSPORTER PCL1"/>
    <property type="match status" value="1"/>
</dbReference>
<evidence type="ECO:0000256" key="1">
    <source>
        <dbReference type="ARBA" id="ARBA00004127"/>
    </source>
</evidence>
<reference evidence="6 9" key="2">
    <citation type="submission" date="2023-03" db="EMBL/GenBank/DDBJ databases">
        <title>Whole genome sequence of the first Corynebacterium rouxii strains isolated in Brazil: a recent member of Corynebacterium diphtheriae complex.</title>
        <authorList>
            <person name="Vieira V."/>
            <person name="Ramos J.N."/>
            <person name="Araujo M.R.B."/>
            <person name="Baio P.V."/>
            <person name="Sant'Anna L.O."/>
            <person name="Veras J.F.C."/>
            <person name="Vieira E.M.D."/>
            <person name="Sousa M.A.B."/>
            <person name="Camargo C.H."/>
            <person name="Sacchi C.T."/>
            <person name="Campos K.R."/>
            <person name="Santos M.B.N."/>
            <person name="Bokermann S."/>
            <person name="Alvim L.B."/>
            <person name="Santos L.S."/>
            <person name="Mattos-Guaraldi A.L."/>
        </authorList>
    </citation>
    <scope>NUCLEOTIDE SEQUENCE [LARGE SCALE GENOMIC DNA]</scope>
    <source>
        <strain evidence="6 9">70862</strain>
    </source>
</reference>
<evidence type="ECO:0000313" key="9">
    <source>
        <dbReference type="Proteomes" id="UP001265983"/>
    </source>
</evidence>
<organism evidence="7 8">
    <name type="scientific">Corynebacterium rouxii</name>
    <dbReference type="NCBI Taxonomy" id="2719119"/>
    <lineage>
        <taxon>Bacteria</taxon>
        <taxon>Bacillati</taxon>
        <taxon>Actinomycetota</taxon>
        <taxon>Actinomycetes</taxon>
        <taxon>Mycobacteriales</taxon>
        <taxon>Corynebacteriaceae</taxon>
        <taxon>Corynebacterium</taxon>
    </lineage>
</organism>
<protein>
    <submittedName>
        <fullName evidence="7">VIT family protein</fullName>
    </submittedName>
</protein>
<evidence type="ECO:0000313" key="6">
    <source>
        <dbReference type="EMBL" id="MDT9410002.1"/>
    </source>
</evidence>
<keyword evidence="4 5" id="KW-0472">Membrane</keyword>
<evidence type="ECO:0000313" key="7">
    <source>
        <dbReference type="EMBL" id="VZH84083.1"/>
    </source>
</evidence>
<dbReference type="GO" id="GO:0005384">
    <property type="term" value="F:manganese ion transmembrane transporter activity"/>
    <property type="evidence" value="ECO:0007669"/>
    <property type="project" value="InterPro"/>
</dbReference>
<dbReference type="RefSeq" id="WP_155871182.1">
    <property type="nucleotide sequence ID" value="NZ_CP168248.1"/>
</dbReference>
<dbReference type="EMBL" id="LR738855">
    <property type="protein sequence ID" value="VZH84083.1"/>
    <property type="molecule type" value="Genomic_DNA"/>
</dbReference>
<evidence type="ECO:0000256" key="5">
    <source>
        <dbReference type="SAM" id="Phobius"/>
    </source>
</evidence>
<feature type="transmembrane region" description="Helical" evidence="5">
    <location>
        <begin position="227"/>
        <end position="248"/>
    </location>
</feature>
<feature type="transmembrane region" description="Helical" evidence="5">
    <location>
        <begin position="37"/>
        <end position="58"/>
    </location>
</feature>
<dbReference type="Proteomes" id="UP001265983">
    <property type="component" value="Unassembled WGS sequence"/>
</dbReference>
<evidence type="ECO:0000313" key="8">
    <source>
        <dbReference type="Proteomes" id="UP000423525"/>
    </source>
</evidence>
<dbReference type="KEGG" id="crf:FRC0190_00124"/>
<dbReference type="GO" id="GO:0030026">
    <property type="term" value="P:intracellular manganese ion homeostasis"/>
    <property type="evidence" value="ECO:0007669"/>
    <property type="project" value="InterPro"/>
</dbReference>
<comment type="subcellular location">
    <subcellularLocation>
        <location evidence="1">Endomembrane system</location>
        <topology evidence="1">Multi-pass membrane protein</topology>
    </subcellularLocation>
</comment>
<feature type="transmembrane region" description="Helical" evidence="5">
    <location>
        <begin position="64"/>
        <end position="83"/>
    </location>
</feature>
<dbReference type="AlphaFoldDB" id="A0A6I8MCW9"/>
<dbReference type="InterPro" id="IPR008217">
    <property type="entry name" value="Ccc1_fam"/>
</dbReference>
<keyword evidence="2 5" id="KW-0812">Transmembrane</keyword>
<reference evidence="7 8" key="1">
    <citation type="submission" date="2019-11" db="EMBL/GenBank/DDBJ databases">
        <authorList>
            <person name="Brisse S."/>
        </authorList>
    </citation>
    <scope>NUCLEOTIDE SEQUENCE [LARGE SCALE GENOMIC DNA]</scope>
    <source>
        <strain evidence="7">FRC0190</strain>
    </source>
</reference>
<keyword evidence="3 5" id="KW-1133">Transmembrane helix</keyword>
<keyword evidence="9" id="KW-1185">Reference proteome</keyword>
<dbReference type="GO" id="GO:0012505">
    <property type="term" value="C:endomembrane system"/>
    <property type="evidence" value="ECO:0007669"/>
    <property type="project" value="UniProtKB-SubCell"/>
</dbReference>
<evidence type="ECO:0000256" key="4">
    <source>
        <dbReference type="ARBA" id="ARBA00023136"/>
    </source>
</evidence>
<dbReference type="Proteomes" id="UP000423525">
    <property type="component" value="Chromosome"/>
</dbReference>
<feature type="transmembrane region" description="Helical" evidence="5">
    <location>
        <begin position="166"/>
        <end position="188"/>
    </location>
</feature>
<dbReference type="Pfam" id="PF01988">
    <property type="entry name" value="VIT1"/>
    <property type="match status" value="1"/>
</dbReference>